<dbReference type="InterPro" id="IPR052674">
    <property type="entry name" value="SelWTH-like"/>
</dbReference>
<reference evidence="2 3" key="1">
    <citation type="submission" date="2022-05" db="EMBL/GenBank/DDBJ databases">
        <authorList>
            <consortium name="Genoscope - CEA"/>
            <person name="William W."/>
        </authorList>
    </citation>
    <scope>NUCLEOTIDE SEQUENCE [LARGE SCALE GENOMIC DNA]</scope>
</reference>
<name>A0AAU9XM66_9CNID</name>
<evidence type="ECO:0008006" key="4">
    <source>
        <dbReference type="Google" id="ProtNLM"/>
    </source>
</evidence>
<dbReference type="EMBL" id="CALNXJ010000049">
    <property type="protein sequence ID" value="CAH3151708.1"/>
    <property type="molecule type" value="Genomic_DNA"/>
</dbReference>
<keyword evidence="3" id="KW-1185">Reference proteome</keyword>
<feature type="region of interest" description="Disordered" evidence="1">
    <location>
        <begin position="1"/>
        <end position="37"/>
    </location>
</feature>
<gene>
    <name evidence="2" type="ORF">PMEA_00025360</name>
</gene>
<sequence>MPRGRKRKPDDNSDRGKDEAAEAEKEISADEDSPVKKKKDLSKSLTFKIEHWNANQLSSDLLKAFPSAQVLINETKPRSKSFELTAVKEDGEELQLWTGIKKGPPRKLKFPVNSDLIEEAMKLL</sequence>
<dbReference type="AlphaFoldDB" id="A0AAU9XM66"/>
<evidence type="ECO:0000313" key="3">
    <source>
        <dbReference type="Proteomes" id="UP001159428"/>
    </source>
</evidence>
<evidence type="ECO:0000313" key="2">
    <source>
        <dbReference type="EMBL" id="CAH3151708.1"/>
    </source>
</evidence>
<feature type="compositionally biased region" description="Basic and acidic residues" evidence="1">
    <location>
        <begin position="8"/>
        <end position="28"/>
    </location>
</feature>
<dbReference type="PANTHER" id="PTHR33638">
    <property type="entry name" value="SELENOPROTEIN H"/>
    <property type="match status" value="1"/>
</dbReference>
<evidence type="ECO:0000256" key="1">
    <source>
        <dbReference type="SAM" id="MobiDB-lite"/>
    </source>
</evidence>
<protein>
    <recommendedName>
        <fullName evidence="4">Selenoprotein H</fullName>
    </recommendedName>
</protein>
<dbReference type="GO" id="GO:0005794">
    <property type="term" value="C:Golgi apparatus"/>
    <property type="evidence" value="ECO:0007669"/>
    <property type="project" value="TreeGrafter"/>
</dbReference>
<accession>A0AAU9XM66</accession>
<organism evidence="2 3">
    <name type="scientific">Pocillopora meandrina</name>
    <dbReference type="NCBI Taxonomy" id="46732"/>
    <lineage>
        <taxon>Eukaryota</taxon>
        <taxon>Metazoa</taxon>
        <taxon>Cnidaria</taxon>
        <taxon>Anthozoa</taxon>
        <taxon>Hexacorallia</taxon>
        <taxon>Scleractinia</taxon>
        <taxon>Astrocoeniina</taxon>
        <taxon>Pocilloporidae</taxon>
        <taxon>Pocillopora</taxon>
    </lineage>
</organism>
<proteinExistence type="predicted"/>
<dbReference type="Proteomes" id="UP001159428">
    <property type="component" value="Unassembled WGS sequence"/>
</dbReference>
<comment type="caution">
    <text evidence="2">The sequence shown here is derived from an EMBL/GenBank/DDBJ whole genome shotgun (WGS) entry which is preliminary data.</text>
</comment>
<dbReference type="PANTHER" id="PTHR33638:SF1">
    <property type="entry name" value="SELENOPROTEIN H"/>
    <property type="match status" value="1"/>
</dbReference>